<reference evidence="3 4" key="1">
    <citation type="submission" date="2017-09" db="EMBL/GenBank/DDBJ databases">
        <title>Bacterial strain isolated from the female urinary microbiota.</title>
        <authorList>
            <person name="Thomas-White K."/>
            <person name="Kumar N."/>
            <person name="Forster S."/>
            <person name="Putonti C."/>
            <person name="Lawley T."/>
            <person name="Wolfe A.J."/>
        </authorList>
    </citation>
    <scope>NUCLEOTIDE SEQUENCE [LARGE SCALE GENOMIC DNA]</scope>
    <source>
        <strain evidence="3 4">UMB0792</strain>
    </source>
</reference>
<evidence type="ECO:0000256" key="1">
    <source>
        <dbReference type="SAM" id="MobiDB-lite"/>
    </source>
</evidence>
<keyword evidence="2" id="KW-0732">Signal</keyword>
<dbReference type="AlphaFoldDB" id="A0A2N6T884"/>
<dbReference type="EMBL" id="PNHG01000001">
    <property type="protein sequence ID" value="PMC65527.1"/>
    <property type="molecule type" value="Genomic_DNA"/>
</dbReference>
<accession>A0A2N6T884</accession>
<feature type="signal peptide" evidence="2">
    <location>
        <begin position="1"/>
        <end position="23"/>
    </location>
</feature>
<feature type="region of interest" description="Disordered" evidence="1">
    <location>
        <begin position="41"/>
        <end position="78"/>
    </location>
</feature>
<feature type="compositionally biased region" description="Polar residues" evidence="1">
    <location>
        <begin position="54"/>
        <end position="64"/>
    </location>
</feature>
<evidence type="ECO:0000256" key="2">
    <source>
        <dbReference type="SAM" id="SignalP"/>
    </source>
</evidence>
<evidence type="ECO:0000313" key="4">
    <source>
        <dbReference type="Proteomes" id="UP000235836"/>
    </source>
</evidence>
<keyword evidence="4" id="KW-1185">Reference proteome</keyword>
<sequence>MNIGNIVITMKPPFSTRSLCALAASLSVAAGLTACSSQDDSLAEPALSEPPAITSAQDTTTSNEAPEEEPDSDKNELPELAPLEQALEGVLMEVGYRDMTPPDMYERVQYADTGQRYYAIKLDPVKPLDAQMGGTRITREAEWAILKNIERNSATAELDWPTLLNKRMRVFAHQDDIIFGSDPGIPYLAVSLQRFTRDPQVLG</sequence>
<dbReference type="Proteomes" id="UP000235836">
    <property type="component" value="Unassembled WGS sequence"/>
</dbReference>
<proteinExistence type="predicted"/>
<organism evidence="3 4">
    <name type="scientific">Corynebacterium tuscaniense</name>
    <dbReference type="NCBI Taxonomy" id="302449"/>
    <lineage>
        <taxon>Bacteria</taxon>
        <taxon>Bacillati</taxon>
        <taxon>Actinomycetota</taxon>
        <taxon>Actinomycetes</taxon>
        <taxon>Mycobacteriales</taxon>
        <taxon>Corynebacteriaceae</taxon>
        <taxon>Corynebacterium</taxon>
    </lineage>
</organism>
<evidence type="ECO:0000313" key="3">
    <source>
        <dbReference type="EMBL" id="PMC65527.1"/>
    </source>
</evidence>
<protein>
    <submittedName>
        <fullName evidence="3">Uncharacterized protein</fullName>
    </submittedName>
</protein>
<name>A0A2N6T884_9CORY</name>
<gene>
    <name evidence="3" type="ORF">CJ203_01295</name>
</gene>
<comment type="caution">
    <text evidence="3">The sequence shown here is derived from an EMBL/GenBank/DDBJ whole genome shotgun (WGS) entry which is preliminary data.</text>
</comment>
<feature type="chain" id="PRO_5014866370" evidence="2">
    <location>
        <begin position="24"/>
        <end position="203"/>
    </location>
</feature>